<dbReference type="EMBL" id="CAJOBR010011000">
    <property type="protein sequence ID" value="CAF4901709.1"/>
    <property type="molecule type" value="Genomic_DNA"/>
</dbReference>
<evidence type="ECO:0000313" key="1">
    <source>
        <dbReference type="EMBL" id="CAF4901709.1"/>
    </source>
</evidence>
<comment type="caution">
    <text evidence="1">The sequence shown here is derived from an EMBL/GenBank/DDBJ whole genome shotgun (WGS) entry which is preliminary data.</text>
</comment>
<name>A0A821V7Q9_9BILA</name>
<accession>A0A821V7Q9</accession>
<sequence>FKIIQEKHTLSAEPVAKIYSENGLNDKQLTSAACASTT</sequence>
<evidence type="ECO:0000313" key="2">
    <source>
        <dbReference type="Proteomes" id="UP000663848"/>
    </source>
</evidence>
<proteinExistence type="predicted"/>
<organism evidence="1 2">
    <name type="scientific">Rotaria socialis</name>
    <dbReference type="NCBI Taxonomy" id="392032"/>
    <lineage>
        <taxon>Eukaryota</taxon>
        <taxon>Metazoa</taxon>
        <taxon>Spiralia</taxon>
        <taxon>Gnathifera</taxon>
        <taxon>Rotifera</taxon>
        <taxon>Eurotatoria</taxon>
        <taxon>Bdelloidea</taxon>
        <taxon>Philodinida</taxon>
        <taxon>Philodinidae</taxon>
        <taxon>Rotaria</taxon>
    </lineage>
</organism>
<dbReference type="Proteomes" id="UP000663848">
    <property type="component" value="Unassembled WGS sequence"/>
</dbReference>
<reference evidence="1" key="1">
    <citation type="submission" date="2021-02" db="EMBL/GenBank/DDBJ databases">
        <authorList>
            <person name="Nowell W R."/>
        </authorList>
    </citation>
    <scope>NUCLEOTIDE SEQUENCE</scope>
</reference>
<protein>
    <submittedName>
        <fullName evidence="1">Uncharacterized protein</fullName>
    </submittedName>
</protein>
<gene>
    <name evidence="1" type="ORF">QYT958_LOCUS30804</name>
</gene>
<dbReference type="AlphaFoldDB" id="A0A821V7Q9"/>
<feature type="non-terminal residue" evidence="1">
    <location>
        <position position="1"/>
    </location>
</feature>